<keyword evidence="4 6" id="KW-0573">Peptidoglycan synthesis</keyword>
<dbReference type="PANTHER" id="PTHR30582">
    <property type="entry name" value="L,D-TRANSPEPTIDASE"/>
    <property type="match status" value="1"/>
</dbReference>
<dbReference type="GO" id="GO:0016740">
    <property type="term" value="F:transferase activity"/>
    <property type="evidence" value="ECO:0007669"/>
    <property type="project" value="UniProtKB-KW"/>
</dbReference>
<dbReference type="PANTHER" id="PTHR30582:SF2">
    <property type="entry name" value="L,D-TRANSPEPTIDASE YCIB-RELATED"/>
    <property type="match status" value="1"/>
</dbReference>
<dbReference type="InterPro" id="IPR002477">
    <property type="entry name" value="Peptidoglycan-bd-like"/>
</dbReference>
<dbReference type="EMBL" id="JACIBV010000001">
    <property type="protein sequence ID" value="MBB3732364.1"/>
    <property type="molecule type" value="Genomic_DNA"/>
</dbReference>
<evidence type="ECO:0000313" key="10">
    <source>
        <dbReference type="Proteomes" id="UP000579945"/>
    </source>
</evidence>
<organism evidence="9 10">
    <name type="scientific">Nonomuraea dietziae</name>
    <dbReference type="NCBI Taxonomy" id="65515"/>
    <lineage>
        <taxon>Bacteria</taxon>
        <taxon>Bacillati</taxon>
        <taxon>Actinomycetota</taxon>
        <taxon>Actinomycetes</taxon>
        <taxon>Streptosporangiales</taxon>
        <taxon>Streptosporangiaceae</taxon>
        <taxon>Nonomuraea</taxon>
    </lineage>
</organism>
<dbReference type="PROSITE" id="PS52029">
    <property type="entry name" value="LD_TPASE"/>
    <property type="match status" value="1"/>
</dbReference>
<dbReference type="Pfam" id="PF01471">
    <property type="entry name" value="PG_binding_1"/>
    <property type="match status" value="1"/>
</dbReference>
<dbReference type="Gene3D" id="1.10.101.10">
    <property type="entry name" value="PGBD-like superfamily/PGBD"/>
    <property type="match status" value="1"/>
</dbReference>
<dbReference type="InterPro" id="IPR036365">
    <property type="entry name" value="PGBD-like_sf"/>
</dbReference>
<evidence type="ECO:0000256" key="1">
    <source>
        <dbReference type="ARBA" id="ARBA00004752"/>
    </source>
</evidence>
<keyword evidence="3 6" id="KW-0133">Cell shape</keyword>
<dbReference type="InterPro" id="IPR036366">
    <property type="entry name" value="PGBDSf"/>
</dbReference>
<keyword evidence="5 6" id="KW-0961">Cell wall biogenesis/degradation</keyword>
<evidence type="ECO:0000256" key="5">
    <source>
        <dbReference type="ARBA" id="ARBA00023316"/>
    </source>
</evidence>
<dbReference type="Gene3D" id="2.40.440.10">
    <property type="entry name" value="L,D-transpeptidase catalytic domain-like"/>
    <property type="match status" value="1"/>
</dbReference>
<dbReference type="InterPro" id="IPR038063">
    <property type="entry name" value="Transpep_catalytic_dom"/>
</dbReference>
<evidence type="ECO:0000256" key="3">
    <source>
        <dbReference type="ARBA" id="ARBA00022960"/>
    </source>
</evidence>
<dbReference type="Proteomes" id="UP000579945">
    <property type="component" value="Unassembled WGS sequence"/>
</dbReference>
<dbReference type="GO" id="GO:0005576">
    <property type="term" value="C:extracellular region"/>
    <property type="evidence" value="ECO:0007669"/>
    <property type="project" value="TreeGrafter"/>
</dbReference>
<evidence type="ECO:0000313" key="9">
    <source>
        <dbReference type="EMBL" id="MBB3732364.1"/>
    </source>
</evidence>
<keyword evidence="2" id="KW-0808">Transferase</keyword>
<keyword evidence="10" id="KW-1185">Reference proteome</keyword>
<dbReference type="GeneID" id="95394406"/>
<dbReference type="RefSeq" id="WP_183659299.1">
    <property type="nucleotide sequence ID" value="NZ_BAAAXX010000067.1"/>
</dbReference>
<dbReference type="GO" id="GO:0018104">
    <property type="term" value="P:peptidoglycan-protein cross-linking"/>
    <property type="evidence" value="ECO:0007669"/>
    <property type="project" value="TreeGrafter"/>
</dbReference>
<proteinExistence type="predicted"/>
<evidence type="ECO:0000256" key="7">
    <source>
        <dbReference type="SAM" id="SignalP"/>
    </source>
</evidence>
<evidence type="ECO:0000256" key="4">
    <source>
        <dbReference type="ARBA" id="ARBA00022984"/>
    </source>
</evidence>
<dbReference type="GO" id="GO:0071972">
    <property type="term" value="F:peptidoglycan L,D-transpeptidase activity"/>
    <property type="evidence" value="ECO:0007669"/>
    <property type="project" value="TreeGrafter"/>
</dbReference>
<dbReference type="SUPFAM" id="SSF141523">
    <property type="entry name" value="L,D-transpeptidase catalytic domain-like"/>
    <property type="match status" value="1"/>
</dbReference>
<evidence type="ECO:0000256" key="2">
    <source>
        <dbReference type="ARBA" id="ARBA00022679"/>
    </source>
</evidence>
<dbReference type="SUPFAM" id="SSF47090">
    <property type="entry name" value="PGBD-like"/>
    <property type="match status" value="1"/>
</dbReference>
<reference evidence="9 10" key="1">
    <citation type="submission" date="2020-08" db="EMBL/GenBank/DDBJ databases">
        <title>Sequencing the genomes of 1000 actinobacteria strains.</title>
        <authorList>
            <person name="Klenk H.-P."/>
        </authorList>
    </citation>
    <scope>NUCLEOTIDE SEQUENCE [LARGE SCALE GENOMIC DNA]</scope>
    <source>
        <strain evidence="9 10">DSM 44320</strain>
    </source>
</reference>
<dbReference type="GO" id="GO:0071555">
    <property type="term" value="P:cell wall organization"/>
    <property type="evidence" value="ECO:0007669"/>
    <property type="project" value="UniProtKB-UniRule"/>
</dbReference>
<feature type="active site" description="Proton donor/acceptor" evidence="6">
    <location>
        <position position="170"/>
    </location>
</feature>
<accession>A0A7W5VIS6</accession>
<evidence type="ECO:0000259" key="8">
    <source>
        <dbReference type="PROSITE" id="PS52029"/>
    </source>
</evidence>
<comment type="pathway">
    <text evidence="1 6">Cell wall biogenesis; peptidoglycan biosynthesis.</text>
</comment>
<dbReference type="UniPathway" id="UPA00219"/>
<dbReference type="Pfam" id="PF03734">
    <property type="entry name" value="YkuD"/>
    <property type="match status" value="1"/>
</dbReference>
<dbReference type="GO" id="GO:0008360">
    <property type="term" value="P:regulation of cell shape"/>
    <property type="evidence" value="ECO:0007669"/>
    <property type="project" value="UniProtKB-UniRule"/>
</dbReference>
<feature type="signal peptide" evidence="7">
    <location>
        <begin position="1"/>
        <end position="24"/>
    </location>
</feature>
<gene>
    <name evidence="9" type="ORF">FHR33_008224</name>
</gene>
<dbReference type="CDD" id="cd16913">
    <property type="entry name" value="YkuD_like"/>
    <property type="match status" value="1"/>
</dbReference>
<evidence type="ECO:0000256" key="6">
    <source>
        <dbReference type="PROSITE-ProRule" id="PRU01373"/>
    </source>
</evidence>
<feature type="domain" description="L,D-TPase catalytic" evidence="8">
    <location>
        <begin position="101"/>
        <end position="210"/>
    </location>
</feature>
<dbReference type="InterPro" id="IPR050979">
    <property type="entry name" value="LD-transpeptidase"/>
</dbReference>
<keyword evidence="9" id="KW-0378">Hydrolase</keyword>
<sequence length="210" mass="22296">MSVLGKAVPLGAALAVLCAGPALAELKAGDSGAGVRQMQDRLHELGYFVGARGGTYGPLTVQAVYALQKAAGIERTGVFDRRTRQAASKGVLPRPRTLPGRQVQVDLRRQLLMVTRDGQVQLVVNASTGSSATPTPAGAFRVTRQIDGIRRAELGSLYRPKYFVGGIAVHGSASIPPYPASHGCVRVSNAAMDHLWRDRRMPVGGRVVVF</sequence>
<name>A0A7W5VIS6_9ACTN</name>
<comment type="caution">
    <text evidence="9">The sequence shown here is derived from an EMBL/GenBank/DDBJ whole genome shotgun (WGS) entry which is preliminary data.</text>
</comment>
<feature type="chain" id="PRO_5031099338" evidence="7">
    <location>
        <begin position="25"/>
        <end position="210"/>
    </location>
</feature>
<dbReference type="InterPro" id="IPR005490">
    <property type="entry name" value="LD_TPept_cat_dom"/>
</dbReference>
<protein>
    <submittedName>
        <fullName evidence="9">Peptidoglycan hydrolase-like protein with peptidoglycan-binding domain</fullName>
    </submittedName>
</protein>
<keyword evidence="7" id="KW-0732">Signal</keyword>
<feature type="active site" description="Nucleophile" evidence="6">
    <location>
        <position position="184"/>
    </location>
</feature>
<dbReference type="AlphaFoldDB" id="A0A7W5VIS6"/>